<keyword evidence="1 4" id="KW-0349">Heme</keyword>
<feature type="domain" description="Cytochrome b5 heme-binding" evidence="5">
    <location>
        <begin position="34"/>
        <end position="110"/>
    </location>
</feature>
<dbReference type="GO" id="GO:0005737">
    <property type="term" value="C:cytoplasm"/>
    <property type="evidence" value="ECO:0007669"/>
    <property type="project" value="TreeGrafter"/>
</dbReference>
<evidence type="ECO:0000256" key="1">
    <source>
        <dbReference type="ARBA" id="ARBA00022617"/>
    </source>
</evidence>
<dbReference type="EMBL" id="JAMWBK010000003">
    <property type="protein sequence ID" value="KAJ8906590.1"/>
    <property type="molecule type" value="Genomic_DNA"/>
</dbReference>
<dbReference type="PRINTS" id="PR00363">
    <property type="entry name" value="CYTOCHROMEB5"/>
</dbReference>
<protein>
    <recommendedName>
        <fullName evidence="5">Cytochrome b5 heme-binding domain-containing protein</fullName>
    </recommendedName>
</protein>
<dbReference type="GO" id="GO:0046872">
    <property type="term" value="F:metal ion binding"/>
    <property type="evidence" value="ECO:0007669"/>
    <property type="project" value="UniProtKB-UniRule"/>
</dbReference>
<evidence type="ECO:0000256" key="2">
    <source>
        <dbReference type="ARBA" id="ARBA00022723"/>
    </source>
</evidence>
<dbReference type="InterPro" id="IPR018506">
    <property type="entry name" value="Cyt_B5_heme-BS"/>
</dbReference>
<evidence type="ECO:0000256" key="3">
    <source>
        <dbReference type="ARBA" id="ARBA00023004"/>
    </source>
</evidence>
<dbReference type="PANTHER" id="PTHR46237">
    <property type="entry name" value="CYTOCHROME B5 REDUCTASE 4 FAMILY MEMBER"/>
    <property type="match status" value="1"/>
</dbReference>
<reference evidence="6 7" key="1">
    <citation type="journal article" date="2023" name="Nat. Commun.">
        <title>Origin of minicircular mitochondrial genomes in red algae.</title>
        <authorList>
            <person name="Lee Y."/>
            <person name="Cho C.H."/>
            <person name="Lee Y.M."/>
            <person name="Park S.I."/>
            <person name="Yang J.H."/>
            <person name="West J.A."/>
            <person name="Bhattacharya D."/>
            <person name="Yoon H.S."/>
        </authorList>
    </citation>
    <scope>NUCLEOTIDE SEQUENCE [LARGE SCALE GENOMIC DNA]</scope>
    <source>
        <strain evidence="6 7">CCMP1338</strain>
        <tissue evidence="6">Whole cell</tissue>
    </source>
</reference>
<dbReference type="Pfam" id="PF00173">
    <property type="entry name" value="Cyt-b5"/>
    <property type="match status" value="1"/>
</dbReference>
<dbReference type="Gene3D" id="3.10.120.10">
    <property type="entry name" value="Cytochrome b5-like heme/steroid binding domain"/>
    <property type="match status" value="1"/>
</dbReference>
<comment type="similarity">
    <text evidence="4">Belongs to the cytochrome b5 family.</text>
</comment>
<comment type="caution">
    <text evidence="6">The sequence shown here is derived from an EMBL/GenBank/DDBJ whole genome shotgun (WGS) entry which is preliminary data.</text>
</comment>
<sequence>MKVSSARAGKVPLKPGFSQLDWLRKKSTKIPPRPRNILLEELREHSSVGNAWTAVRGKVYDISHYLDYHPGGGPYLMMAAGKDATALFDKYHSWVNIEFMLDRMVIGTLVGNHT</sequence>
<name>A0AAV8UVH6_9RHOD</name>
<dbReference type="SUPFAM" id="SSF55856">
    <property type="entry name" value="Cytochrome b5-like heme/steroid binding domain"/>
    <property type="match status" value="1"/>
</dbReference>
<dbReference type="InterPro" id="IPR036400">
    <property type="entry name" value="Cyt_B5-like_heme/steroid_sf"/>
</dbReference>
<gene>
    <name evidence="6" type="ORF">NDN08_003083</name>
</gene>
<dbReference type="PANTHER" id="PTHR46237:SF1">
    <property type="entry name" value="CYTOCHROME B5 REDUCTASE 4"/>
    <property type="match status" value="1"/>
</dbReference>
<dbReference type="InterPro" id="IPR001199">
    <property type="entry name" value="Cyt_B5-like_heme/steroid-bd"/>
</dbReference>
<keyword evidence="7" id="KW-1185">Reference proteome</keyword>
<dbReference type="PROSITE" id="PS00191">
    <property type="entry name" value="CYTOCHROME_B5_1"/>
    <property type="match status" value="1"/>
</dbReference>
<dbReference type="PROSITE" id="PS50255">
    <property type="entry name" value="CYTOCHROME_B5_2"/>
    <property type="match status" value="1"/>
</dbReference>
<proteinExistence type="inferred from homology"/>
<organism evidence="6 7">
    <name type="scientific">Rhodosorus marinus</name>
    <dbReference type="NCBI Taxonomy" id="101924"/>
    <lineage>
        <taxon>Eukaryota</taxon>
        <taxon>Rhodophyta</taxon>
        <taxon>Stylonematophyceae</taxon>
        <taxon>Stylonematales</taxon>
        <taxon>Stylonemataceae</taxon>
        <taxon>Rhodosorus</taxon>
    </lineage>
</organism>
<keyword evidence="3 4" id="KW-0408">Iron</keyword>
<evidence type="ECO:0000259" key="5">
    <source>
        <dbReference type="PROSITE" id="PS50255"/>
    </source>
</evidence>
<dbReference type="GO" id="GO:0020037">
    <property type="term" value="F:heme binding"/>
    <property type="evidence" value="ECO:0007669"/>
    <property type="project" value="UniProtKB-UniRule"/>
</dbReference>
<accession>A0AAV8UVH6</accession>
<dbReference type="Proteomes" id="UP001157974">
    <property type="component" value="Unassembled WGS sequence"/>
</dbReference>
<dbReference type="GO" id="GO:0004128">
    <property type="term" value="F:cytochrome-b5 reductase activity, acting on NAD(P)H"/>
    <property type="evidence" value="ECO:0007669"/>
    <property type="project" value="TreeGrafter"/>
</dbReference>
<dbReference type="InterPro" id="IPR051872">
    <property type="entry name" value="Cytochrome_b5/Flavoprotein_Rdt"/>
</dbReference>
<evidence type="ECO:0000256" key="4">
    <source>
        <dbReference type="RuleBase" id="RU362121"/>
    </source>
</evidence>
<dbReference type="AlphaFoldDB" id="A0AAV8UVH6"/>
<dbReference type="SMART" id="SM01117">
    <property type="entry name" value="Cyt-b5"/>
    <property type="match status" value="1"/>
</dbReference>
<evidence type="ECO:0000313" key="6">
    <source>
        <dbReference type="EMBL" id="KAJ8906590.1"/>
    </source>
</evidence>
<evidence type="ECO:0000313" key="7">
    <source>
        <dbReference type="Proteomes" id="UP001157974"/>
    </source>
</evidence>
<keyword evidence="2 4" id="KW-0479">Metal-binding</keyword>